<proteinExistence type="predicted"/>
<dbReference type="EMBL" id="CP054056">
    <property type="protein sequence ID" value="QKJ25593.1"/>
    <property type="molecule type" value="Genomic_DNA"/>
</dbReference>
<dbReference type="KEGG" id="aqg:HRU87_05335"/>
<sequence length="53" mass="6076">MENTQIELTESQMLADIHNMLSDIHEAMFAEDDELAEEESEEESEDEDDADSN</sequence>
<dbReference type="Proteomes" id="UP000501003">
    <property type="component" value="Chromosome"/>
</dbReference>
<feature type="region of interest" description="Disordered" evidence="1">
    <location>
        <begin position="31"/>
        <end position="53"/>
    </location>
</feature>
<accession>A0A7D4TRV3</accession>
<dbReference type="RefSeq" id="WP_173493890.1">
    <property type="nucleotide sequence ID" value="NZ_CP054056.1"/>
</dbReference>
<evidence type="ECO:0000313" key="3">
    <source>
        <dbReference type="Proteomes" id="UP000501003"/>
    </source>
</evidence>
<organism evidence="2 3">
    <name type="scientific">Aquiluna borgnonia</name>
    <dbReference type="NCBI Taxonomy" id="2499157"/>
    <lineage>
        <taxon>Bacteria</taxon>
        <taxon>Bacillati</taxon>
        <taxon>Actinomycetota</taxon>
        <taxon>Actinomycetes</taxon>
        <taxon>Micrococcales</taxon>
        <taxon>Microbacteriaceae</taxon>
        <taxon>Luna cluster</taxon>
        <taxon>Luna-1 subcluster</taxon>
        <taxon>Aquiluna</taxon>
    </lineage>
</organism>
<dbReference type="AlphaFoldDB" id="A0A7D4TRV3"/>
<keyword evidence="3" id="KW-1185">Reference proteome</keyword>
<reference evidence="2 3" key="1">
    <citation type="submission" date="2020-05" db="EMBL/GenBank/DDBJ databases">
        <title>Aquirufa sp. strain 15G-AUS-rot a new Aquirufa species.</title>
        <authorList>
            <person name="Pitt A."/>
            <person name="Hahn M.W."/>
        </authorList>
    </citation>
    <scope>NUCLEOTIDE SEQUENCE [LARGE SCALE GENOMIC DNA]</scope>
    <source>
        <strain evidence="2 3">15G-AUS-rot</strain>
    </source>
</reference>
<name>A0A7D4TRV3_9MICO</name>
<evidence type="ECO:0000313" key="2">
    <source>
        <dbReference type="EMBL" id="QKJ25593.1"/>
    </source>
</evidence>
<evidence type="ECO:0000256" key="1">
    <source>
        <dbReference type="SAM" id="MobiDB-lite"/>
    </source>
</evidence>
<gene>
    <name evidence="2" type="ORF">HRU87_05335</name>
</gene>
<protein>
    <submittedName>
        <fullName evidence="2">Uncharacterized protein</fullName>
    </submittedName>
</protein>